<reference evidence="1 2" key="1">
    <citation type="submission" date="2024-01" db="EMBL/GenBank/DDBJ databases">
        <title>Complete genome of Cladobotryum mycophilum ATHUM6906.</title>
        <authorList>
            <person name="Christinaki A.C."/>
            <person name="Myridakis A.I."/>
            <person name="Kouvelis V.N."/>
        </authorList>
    </citation>
    <scope>NUCLEOTIDE SEQUENCE [LARGE SCALE GENOMIC DNA]</scope>
    <source>
        <strain evidence="1 2">ATHUM6906</strain>
    </source>
</reference>
<name>A0ABR0T3R5_9HYPO</name>
<protein>
    <recommendedName>
        <fullName evidence="3">F-box domain-containing protein</fullName>
    </recommendedName>
</protein>
<gene>
    <name evidence="1" type="ORF">PT974_01447</name>
</gene>
<comment type="caution">
    <text evidence="1">The sequence shown here is derived from an EMBL/GenBank/DDBJ whole genome shotgun (WGS) entry which is preliminary data.</text>
</comment>
<evidence type="ECO:0000313" key="1">
    <source>
        <dbReference type="EMBL" id="KAK5999059.1"/>
    </source>
</evidence>
<sequence length="461" mass="53977">MNMGGIRLPPEVIALIISNLSKVDWQHEKKQKVDEWSHLASYAAVSRQLQPYVEAHTFRYVKLTPQRLAEAPYVFTPNRLLYMREVNLEFRLPEHDPRQSRYRYDEYQRVEYNRLFTSFVRASFCFLSNRPWFMAPPMVLYLNAKIPNYEPGIYHRRYARESELPEAGYYLDFHFEDGDNQWLPELPHVTYFRVDDPSMPILINPIALIRIALRFPHLRTLWWKLVDYTTSTAQKIALRNAIADGIGFLPSSITDFFFHYTDPEAYDYGPHEPFISWYGAGDKLSLALSSFAQRRGIMFFDVIGSIEDEDFFPPENVELSTLKHFLFGPQCITPSARWLIVPGVENADEDAMMDDDGSVESDCLGEYIGRCRSVPDPVFFKNILLRAAQIALQMPAMEQITVQLQEPIMMDVIYNAKLGRLKLMYNHGWVPDQDVLDAWQYVVNRTLGRQYRLDLRCWNEF</sequence>
<keyword evidence="2" id="KW-1185">Reference proteome</keyword>
<evidence type="ECO:0008006" key="3">
    <source>
        <dbReference type="Google" id="ProtNLM"/>
    </source>
</evidence>
<proteinExistence type="predicted"/>
<dbReference type="Proteomes" id="UP001338125">
    <property type="component" value="Unassembled WGS sequence"/>
</dbReference>
<dbReference type="EMBL" id="JAVFKD010000001">
    <property type="protein sequence ID" value="KAK5999059.1"/>
    <property type="molecule type" value="Genomic_DNA"/>
</dbReference>
<organism evidence="1 2">
    <name type="scientific">Cladobotryum mycophilum</name>
    <dbReference type="NCBI Taxonomy" id="491253"/>
    <lineage>
        <taxon>Eukaryota</taxon>
        <taxon>Fungi</taxon>
        <taxon>Dikarya</taxon>
        <taxon>Ascomycota</taxon>
        <taxon>Pezizomycotina</taxon>
        <taxon>Sordariomycetes</taxon>
        <taxon>Hypocreomycetidae</taxon>
        <taxon>Hypocreales</taxon>
        <taxon>Hypocreaceae</taxon>
        <taxon>Cladobotryum</taxon>
    </lineage>
</organism>
<evidence type="ECO:0000313" key="2">
    <source>
        <dbReference type="Proteomes" id="UP001338125"/>
    </source>
</evidence>
<accession>A0ABR0T3R5</accession>